<protein>
    <submittedName>
        <fullName evidence="1">Uncharacterized protein</fullName>
    </submittedName>
</protein>
<gene>
    <name evidence="1" type="ORF">LCPAC406_02180</name>
</gene>
<sequence length="227" mass="26091">MVSKSSSDYIYRITEDELISYEMYAGLYNTIGSGVAGIGIESQDGVTFIITDDSRYPTVTNFINDQSIRIVCPNNENILAYPVVRLSEILSHPKYIEKMIKLSSKNIMRIQYTLARSRLITLKETVIKVNECMDTFIKLKSLKMAELLKSIDELEDVADDNEKCSEKNEEKDRQVTDNLEMRHNLYTSLVHMCNRVCTISKLNAVNDHIVEVTEHIKSKYNDLDKVF</sequence>
<evidence type="ECO:0000313" key="1">
    <source>
        <dbReference type="EMBL" id="QBK93904.1"/>
    </source>
</evidence>
<organism evidence="1">
    <name type="scientific">Pithovirus LCPAC406</name>
    <dbReference type="NCBI Taxonomy" id="2506599"/>
    <lineage>
        <taxon>Viruses</taxon>
        <taxon>Pithoviruses</taxon>
    </lineage>
</organism>
<reference evidence="1" key="1">
    <citation type="journal article" date="2019" name="MBio">
        <title>Virus Genomes from Deep Sea Sediments Expand the Ocean Megavirome and Support Independent Origins of Viral Gigantism.</title>
        <authorList>
            <person name="Backstrom D."/>
            <person name="Yutin N."/>
            <person name="Jorgensen S.L."/>
            <person name="Dharamshi J."/>
            <person name="Homa F."/>
            <person name="Zaremba-Niedwiedzka K."/>
            <person name="Spang A."/>
            <person name="Wolf Y.I."/>
            <person name="Koonin E.V."/>
            <person name="Ettema T.J."/>
        </authorList>
    </citation>
    <scope>NUCLEOTIDE SEQUENCE</scope>
</reference>
<proteinExistence type="predicted"/>
<dbReference type="EMBL" id="MK500607">
    <property type="protein sequence ID" value="QBK93904.1"/>
    <property type="molecule type" value="Genomic_DNA"/>
</dbReference>
<accession>A0A481ZDA6</accession>
<name>A0A481ZDA6_9VIRU</name>